<reference evidence="2 3" key="1">
    <citation type="journal article" date="2016" name="Front. Microbiol.">
        <title>Comprehensive Phylogenetic Analysis of Bovine Non-aureus Staphylococci Species Based on Whole-Genome Sequencing.</title>
        <authorList>
            <person name="Naushad S."/>
            <person name="Barkema H.W."/>
            <person name="Luby C."/>
            <person name="Condas L.A."/>
            <person name="Nobrega D.B."/>
            <person name="Carson D.A."/>
            <person name="De Buck J."/>
        </authorList>
    </citation>
    <scope>NUCLEOTIDE SEQUENCE [LARGE SCALE GENOMIC DNA]</scope>
    <source>
        <strain evidence="2 3">SNUC 4554</strain>
    </source>
</reference>
<keyword evidence="3" id="KW-1185">Reference proteome</keyword>
<keyword evidence="1" id="KW-0812">Transmembrane</keyword>
<dbReference type="EMBL" id="QXUF01000160">
    <property type="protein sequence ID" value="RIM96639.1"/>
    <property type="molecule type" value="Genomic_DNA"/>
</dbReference>
<comment type="caution">
    <text evidence="2">The sequence shown here is derived from an EMBL/GenBank/DDBJ whole genome shotgun (WGS) entry which is preliminary data.</text>
</comment>
<organism evidence="2 3">
    <name type="scientific">Staphylococcus shinii</name>
    <dbReference type="NCBI Taxonomy" id="2912228"/>
    <lineage>
        <taxon>Bacteria</taxon>
        <taxon>Bacillati</taxon>
        <taxon>Bacillota</taxon>
        <taxon>Bacilli</taxon>
        <taxon>Bacillales</taxon>
        <taxon>Staphylococcaceae</taxon>
        <taxon>Staphylococcus</taxon>
    </lineage>
</organism>
<feature type="transmembrane region" description="Helical" evidence="1">
    <location>
        <begin position="7"/>
        <end position="30"/>
    </location>
</feature>
<keyword evidence="2" id="KW-0067">ATP-binding</keyword>
<name>A0A418IBZ2_9STAP</name>
<feature type="transmembrane region" description="Helical" evidence="1">
    <location>
        <begin position="42"/>
        <end position="60"/>
    </location>
</feature>
<protein>
    <submittedName>
        <fullName evidence="2">ATP-binding protein</fullName>
    </submittedName>
</protein>
<accession>A0A418IBZ2</accession>
<dbReference type="AlphaFoldDB" id="A0A418IBZ2"/>
<gene>
    <name evidence="2" type="ORF">BU112_13705</name>
</gene>
<keyword evidence="2" id="KW-0547">Nucleotide-binding</keyword>
<keyword evidence="1" id="KW-1133">Transmembrane helix</keyword>
<proteinExistence type="predicted"/>
<feature type="non-terminal residue" evidence="2">
    <location>
        <position position="61"/>
    </location>
</feature>
<dbReference type="Proteomes" id="UP000286317">
    <property type="component" value="Unassembled WGS sequence"/>
</dbReference>
<keyword evidence="1" id="KW-0472">Membrane</keyword>
<dbReference type="GO" id="GO:0005524">
    <property type="term" value="F:ATP binding"/>
    <property type="evidence" value="ECO:0007669"/>
    <property type="project" value="UniProtKB-KW"/>
</dbReference>
<evidence type="ECO:0000313" key="2">
    <source>
        <dbReference type="EMBL" id="RIM96639.1"/>
    </source>
</evidence>
<evidence type="ECO:0000256" key="1">
    <source>
        <dbReference type="SAM" id="Phobius"/>
    </source>
</evidence>
<sequence>MYYKKKFMGVVTALICFFILYMANFTSLWVSSLISDTVIIKNNYVLFLAISFTVFSFVYAY</sequence>
<evidence type="ECO:0000313" key="3">
    <source>
        <dbReference type="Proteomes" id="UP000286317"/>
    </source>
</evidence>